<dbReference type="Pfam" id="PF13026">
    <property type="entry name" value="DUF3887"/>
    <property type="match status" value="1"/>
</dbReference>
<dbReference type="RefSeq" id="WP_185906136.1">
    <property type="nucleotide sequence ID" value="NZ_JACMSE010000013.1"/>
</dbReference>
<evidence type="ECO:0000313" key="3">
    <source>
        <dbReference type="EMBL" id="MBC2890430.1"/>
    </source>
</evidence>
<keyword evidence="4" id="KW-1185">Reference proteome</keyword>
<evidence type="ECO:0000259" key="2">
    <source>
        <dbReference type="Pfam" id="PF13026"/>
    </source>
</evidence>
<feature type="signal peptide" evidence="1">
    <location>
        <begin position="1"/>
        <end position="21"/>
    </location>
</feature>
<organism evidence="3 4">
    <name type="scientific">Gordonibacter massiliensis</name>
    <name type="common">ex Traore et al. 2017</name>
    <dbReference type="NCBI Taxonomy" id="1841863"/>
    <lineage>
        <taxon>Bacteria</taxon>
        <taxon>Bacillati</taxon>
        <taxon>Actinomycetota</taxon>
        <taxon>Coriobacteriia</taxon>
        <taxon>Eggerthellales</taxon>
        <taxon>Eggerthellaceae</taxon>
        <taxon>Gordonibacter</taxon>
    </lineage>
</organism>
<reference evidence="3 4" key="1">
    <citation type="submission" date="2020-08" db="EMBL/GenBank/DDBJ databases">
        <authorList>
            <person name="Liu C."/>
            <person name="Sun Q."/>
        </authorList>
    </citation>
    <scope>NUCLEOTIDE SEQUENCE [LARGE SCALE GENOMIC DNA]</scope>
    <source>
        <strain evidence="3 4">N22</strain>
    </source>
</reference>
<keyword evidence="1" id="KW-0732">Signal</keyword>
<evidence type="ECO:0000256" key="1">
    <source>
        <dbReference type="SAM" id="SignalP"/>
    </source>
</evidence>
<feature type="chain" id="PRO_5038788026" evidence="1">
    <location>
        <begin position="22"/>
        <end position="146"/>
    </location>
</feature>
<gene>
    <name evidence="3" type="ORF">H7313_13935</name>
</gene>
<dbReference type="Proteomes" id="UP000587396">
    <property type="component" value="Unassembled WGS sequence"/>
</dbReference>
<sequence>MRKRMLAAVVLVAALAMLGLASCGSSSSDENFQEGLPAWADEAAITEQAREIVDLVNARDFGEVAARWDDENVSAEKLEQSLGAALDQFGAFEGFADAKYGQSEPDGRSAATVIQRVDYEKQKAQFNVSFYEDGSLAGLYVYRLQD</sequence>
<protein>
    <submittedName>
        <fullName evidence="3">DUF3887 domain-containing protein</fullName>
    </submittedName>
</protein>
<dbReference type="EMBL" id="JACMSE010000013">
    <property type="protein sequence ID" value="MBC2890430.1"/>
    <property type="molecule type" value="Genomic_DNA"/>
</dbReference>
<feature type="domain" description="DUF3887" evidence="2">
    <location>
        <begin position="49"/>
        <end position="139"/>
    </location>
</feature>
<comment type="caution">
    <text evidence="3">The sequence shown here is derived from an EMBL/GenBank/DDBJ whole genome shotgun (WGS) entry which is preliminary data.</text>
</comment>
<dbReference type="InterPro" id="IPR024981">
    <property type="entry name" value="DUF3887"/>
</dbReference>
<proteinExistence type="predicted"/>
<accession>A0A842JMJ7</accession>
<evidence type="ECO:0000313" key="4">
    <source>
        <dbReference type="Proteomes" id="UP000587396"/>
    </source>
</evidence>
<dbReference type="PROSITE" id="PS51257">
    <property type="entry name" value="PROKAR_LIPOPROTEIN"/>
    <property type="match status" value="1"/>
</dbReference>
<dbReference type="Gene3D" id="3.10.450.590">
    <property type="match status" value="1"/>
</dbReference>
<dbReference type="AlphaFoldDB" id="A0A842JMJ7"/>
<name>A0A842JMJ7_9ACTN</name>